<evidence type="ECO:0000259" key="9">
    <source>
        <dbReference type="PROSITE" id="PS50110"/>
    </source>
</evidence>
<dbReference type="Pfam" id="PF07568">
    <property type="entry name" value="HisKA_2"/>
    <property type="match status" value="1"/>
</dbReference>
<dbReference type="SUPFAM" id="SSF55874">
    <property type="entry name" value="ATPase domain of HSP90 chaperone/DNA topoisomerase II/histidine kinase"/>
    <property type="match status" value="1"/>
</dbReference>
<protein>
    <recommendedName>
        <fullName evidence="2">histidine kinase</fullName>
        <ecNumber evidence="2">2.7.13.3</ecNumber>
    </recommendedName>
</protein>
<comment type="catalytic activity">
    <reaction evidence="1">
        <text>ATP + protein L-histidine = ADP + protein N-phospho-L-histidine.</text>
        <dbReference type="EC" id="2.7.13.3"/>
    </reaction>
</comment>
<dbReference type="InterPro" id="IPR011006">
    <property type="entry name" value="CheY-like_superfamily"/>
</dbReference>
<evidence type="ECO:0000256" key="1">
    <source>
        <dbReference type="ARBA" id="ARBA00000085"/>
    </source>
</evidence>
<evidence type="ECO:0000313" key="10">
    <source>
        <dbReference type="EMBL" id="SNS21613.1"/>
    </source>
</evidence>
<dbReference type="EMBL" id="FZOC01000008">
    <property type="protein sequence ID" value="SNS21613.1"/>
    <property type="molecule type" value="Genomic_DNA"/>
</dbReference>
<keyword evidence="7" id="KW-0067">ATP-binding</keyword>
<feature type="modified residue" description="4-aspartylphosphate" evidence="8">
    <location>
        <position position="62"/>
    </location>
</feature>
<dbReference type="GO" id="GO:0000160">
    <property type="term" value="P:phosphorelay signal transduction system"/>
    <property type="evidence" value="ECO:0007669"/>
    <property type="project" value="InterPro"/>
</dbReference>
<feature type="domain" description="Response regulatory" evidence="9">
    <location>
        <begin position="12"/>
        <end position="136"/>
    </location>
</feature>
<dbReference type="InterPro" id="IPR036890">
    <property type="entry name" value="HATPase_C_sf"/>
</dbReference>
<evidence type="ECO:0000256" key="7">
    <source>
        <dbReference type="ARBA" id="ARBA00022840"/>
    </source>
</evidence>
<accession>A0A239CQD7</accession>
<evidence type="ECO:0000256" key="2">
    <source>
        <dbReference type="ARBA" id="ARBA00012438"/>
    </source>
</evidence>
<dbReference type="Gene3D" id="3.40.50.2300">
    <property type="match status" value="1"/>
</dbReference>
<evidence type="ECO:0000256" key="6">
    <source>
        <dbReference type="ARBA" id="ARBA00022777"/>
    </source>
</evidence>
<gene>
    <name evidence="10" type="ORF">SAMN04488503_3228</name>
</gene>
<dbReference type="PANTHER" id="PTHR41523">
    <property type="entry name" value="TWO-COMPONENT SYSTEM SENSOR PROTEIN"/>
    <property type="match status" value="1"/>
</dbReference>
<dbReference type="InterPro" id="IPR003594">
    <property type="entry name" value="HATPase_dom"/>
</dbReference>
<keyword evidence="6 10" id="KW-0418">Kinase</keyword>
<dbReference type="InterPro" id="IPR011495">
    <property type="entry name" value="Sig_transdc_His_kin_sub2_dim/P"/>
</dbReference>
<keyword evidence="3 8" id="KW-0597">Phosphoprotein</keyword>
<name>A0A239CQD7_9BACT</name>
<evidence type="ECO:0000256" key="5">
    <source>
        <dbReference type="ARBA" id="ARBA00022741"/>
    </source>
</evidence>
<dbReference type="InterPro" id="IPR001789">
    <property type="entry name" value="Sig_transdc_resp-reg_receiver"/>
</dbReference>
<dbReference type="Pfam" id="PF02518">
    <property type="entry name" value="HATPase_c"/>
    <property type="match status" value="1"/>
</dbReference>
<reference evidence="10 11" key="1">
    <citation type="submission" date="2017-06" db="EMBL/GenBank/DDBJ databases">
        <authorList>
            <person name="Kim H.J."/>
            <person name="Triplett B.A."/>
        </authorList>
    </citation>
    <scope>NUCLEOTIDE SEQUENCE [LARGE SCALE GENOMIC DNA]</scope>
    <source>
        <strain evidence="10 11">DSM 13116</strain>
    </source>
</reference>
<dbReference type="GO" id="GO:0004673">
    <property type="term" value="F:protein histidine kinase activity"/>
    <property type="evidence" value="ECO:0007669"/>
    <property type="project" value="UniProtKB-EC"/>
</dbReference>
<dbReference type="PANTHER" id="PTHR41523:SF8">
    <property type="entry name" value="ETHYLENE RESPONSE SENSOR PROTEIN"/>
    <property type="match status" value="1"/>
</dbReference>
<dbReference type="GO" id="GO:0005524">
    <property type="term" value="F:ATP binding"/>
    <property type="evidence" value="ECO:0007669"/>
    <property type="project" value="UniProtKB-KW"/>
</dbReference>
<dbReference type="SUPFAM" id="SSF52172">
    <property type="entry name" value="CheY-like"/>
    <property type="match status" value="1"/>
</dbReference>
<keyword evidence="5" id="KW-0547">Nucleotide-binding</keyword>
<dbReference type="OrthoDB" id="5342753at2"/>
<dbReference type="RefSeq" id="WP_089275408.1">
    <property type="nucleotide sequence ID" value="NZ_FZOC01000008.1"/>
</dbReference>
<sequence>MSVIDTSRSRPRILVADDETIIAMQIGELLESEGYALAGVAATASQAVDMARTLRPDLVLMDIVMPGGAGDPDMDAPSDGLDACAAIQRELNIPVVLLSAHGEEQFLRRARRALPAAYLIKPCQNTQVRAAIEMALALRVHNDPAAPFRLREAHHRIKNSFSLLHSMLRIQEIQATDAKARHALADAGARVLALARAHEAMLFGGPESMVDAKAHVERLAEALFQAQSPPPPQAPLALELDVEPLPLLPGQVIPCGIFLAEALTNAIRHAFPPHWNGGGNGDGATVRVSLTEEDGQAVLRVSDNGRGFCGEVQELCRRCFGLQCLKAAAEQLEGCMELGDGPLGGAVAAVRFPLFSGYQSRSA</sequence>
<dbReference type="PROSITE" id="PS50110">
    <property type="entry name" value="RESPONSE_REGULATORY"/>
    <property type="match status" value="1"/>
</dbReference>
<evidence type="ECO:0000256" key="8">
    <source>
        <dbReference type="PROSITE-ProRule" id="PRU00169"/>
    </source>
</evidence>
<dbReference type="Proteomes" id="UP000198324">
    <property type="component" value="Unassembled WGS sequence"/>
</dbReference>
<proteinExistence type="predicted"/>
<evidence type="ECO:0000313" key="11">
    <source>
        <dbReference type="Proteomes" id="UP000198324"/>
    </source>
</evidence>
<dbReference type="Pfam" id="PF00072">
    <property type="entry name" value="Response_reg"/>
    <property type="match status" value="1"/>
</dbReference>
<dbReference type="EC" id="2.7.13.3" evidence="2"/>
<evidence type="ECO:0000256" key="4">
    <source>
        <dbReference type="ARBA" id="ARBA00022679"/>
    </source>
</evidence>
<keyword evidence="4" id="KW-0808">Transferase</keyword>
<dbReference type="CDD" id="cd16917">
    <property type="entry name" value="HATPase_UhpB-NarQ-NarX-like"/>
    <property type="match status" value="1"/>
</dbReference>
<evidence type="ECO:0000256" key="3">
    <source>
        <dbReference type="ARBA" id="ARBA00022553"/>
    </source>
</evidence>
<dbReference type="AlphaFoldDB" id="A0A239CQD7"/>
<keyword evidence="11" id="KW-1185">Reference proteome</keyword>
<dbReference type="Gene3D" id="3.30.565.10">
    <property type="entry name" value="Histidine kinase-like ATPase, C-terminal domain"/>
    <property type="match status" value="1"/>
</dbReference>
<organism evidence="10 11">
    <name type="scientific">Humidesulfovibrio mexicanus</name>
    <dbReference type="NCBI Taxonomy" id="147047"/>
    <lineage>
        <taxon>Bacteria</taxon>
        <taxon>Pseudomonadati</taxon>
        <taxon>Thermodesulfobacteriota</taxon>
        <taxon>Desulfovibrionia</taxon>
        <taxon>Desulfovibrionales</taxon>
        <taxon>Desulfovibrionaceae</taxon>
        <taxon>Humidesulfovibrio</taxon>
    </lineage>
</organism>
<dbReference type="SMART" id="SM00448">
    <property type="entry name" value="REC"/>
    <property type="match status" value="1"/>
</dbReference>